<evidence type="ECO:0000313" key="2">
    <source>
        <dbReference type="Proteomes" id="UP000761423"/>
    </source>
</evidence>
<comment type="caution">
    <text evidence="1">The sequence shown here is derived from an EMBL/GenBank/DDBJ whole genome shotgun (WGS) entry which is preliminary data.</text>
</comment>
<organism evidence="1 2">
    <name type="scientific">Flavobacterium celericrescens</name>
    <dbReference type="NCBI Taxonomy" id="2709780"/>
    <lineage>
        <taxon>Bacteria</taxon>
        <taxon>Pseudomonadati</taxon>
        <taxon>Bacteroidota</taxon>
        <taxon>Flavobacteriia</taxon>
        <taxon>Flavobacteriales</taxon>
        <taxon>Flavobacteriaceae</taxon>
        <taxon>Flavobacterium</taxon>
    </lineage>
</organism>
<dbReference type="Proteomes" id="UP000761423">
    <property type="component" value="Unassembled WGS sequence"/>
</dbReference>
<proteinExistence type="predicted"/>
<protein>
    <submittedName>
        <fullName evidence="1">Uncharacterized protein</fullName>
    </submittedName>
</protein>
<sequence length="248" mass="29193">MKRNIVIVFFFISCSICSQNSLNDILDTIYKSKKEIRIKKCKRGKYILNKDKFCDIKNKSYVTEIYAQNSKKSFYSLVRLGNYKEYDLYTVISNKILDVEKNFVVPNSFSFFLIYDKNLKKLIYINSSTSIGSVSCEGKEIILTYSISFLMSNIYLINDDFMPISSLRCFKDESGLNKYFLSIYDHQDNFFIEKTNVKDNYIYDDSKLIPFEDLIFILNLIPNVYNYQKECSDSNCFSEITKIALEKR</sequence>
<evidence type="ECO:0000313" key="1">
    <source>
        <dbReference type="EMBL" id="NHM03289.1"/>
    </source>
</evidence>
<gene>
    <name evidence="1" type="ORF">G4L40_01080</name>
</gene>
<reference evidence="1 2" key="1">
    <citation type="submission" date="2020-02" db="EMBL/GenBank/DDBJ databases">
        <authorList>
            <person name="Chen W.-M."/>
        </authorList>
    </citation>
    <scope>NUCLEOTIDE SEQUENCE [LARGE SCALE GENOMIC DNA]</scope>
    <source>
        <strain evidence="1 2">TWA-26</strain>
    </source>
</reference>
<keyword evidence="2" id="KW-1185">Reference proteome</keyword>
<name>A0ABX0I8H2_9FLAO</name>
<dbReference type="EMBL" id="JAAJBV010000001">
    <property type="protein sequence ID" value="NHM03289.1"/>
    <property type="molecule type" value="Genomic_DNA"/>
</dbReference>
<accession>A0ABX0I8H2</accession>
<dbReference type="RefSeq" id="WP_166235169.1">
    <property type="nucleotide sequence ID" value="NZ_JAAJBV010000001.1"/>
</dbReference>